<sequence length="224" mass="24199">MVYRPSARALCLSIPYPAGNRGSLERGRADPNPTATGNPIHLLEDFWCRFPPRLGRIHLFLFRCFIFPFRSNLILTFLRSGLRGGDHAVRCRRLAPLGPSVGAGRRCWLEPHRHWRGQGDAGGGDGEEGADAVDDPVGRDARGGGGGVRGGAARPPPPRRQSATARTSSATSSASAPPSAVRYVLPSGSPSLPHGTSLRCISLCYLLMLSELAMRSDKYRRPFS</sequence>
<dbReference type="AlphaFoldDB" id="A0A4U6VTE1"/>
<dbReference type="Gramene" id="TKW32602">
    <property type="protein sequence ID" value="TKW32602"/>
    <property type="gene ID" value="SEVIR_2G178100v2"/>
</dbReference>
<protein>
    <submittedName>
        <fullName evidence="2">Uncharacterized protein</fullName>
    </submittedName>
</protein>
<organism evidence="2 3">
    <name type="scientific">Setaria viridis</name>
    <name type="common">Green bristlegrass</name>
    <name type="synonym">Setaria italica subsp. viridis</name>
    <dbReference type="NCBI Taxonomy" id="4556"/>
    <lineage>
        <taxon>Eukaryota</taxon>
        <taxon>Viridiplantae</taxon>
        <taxon>Streptophyta</taxon>
        <taxon>Embryophyta</taxon>
        <taxon>Tracheophyta</taxon>
        <taxon>Spermatophyta</taxon>
        <taxon>Magnoliopsida</taxon>
        <taxon>Liliopsida</taxon>
        <taxon>Poales</taxon>
        <taxon>Poaceae</taxon>
        <taxon>PACMAD clade</taxon>
        <taxon>Panicoideae</taxon>
        <taxon>Panicodae</taxon>
        <taxon>Paniceae</taxon>
        <taxon>Cenchrinae</taxon>
        <taxon>Setaria</taxon>
    </lineage>
</organism>
<feature type="region of interest" description="Disordered" evidence="1">
    <location>
        <begin position="118"/>
        <end position="180"/>
    </location>
</feature>
<dbReference type="Proteomes" id="UP000298652">
    <property type="component" value="Chromosome 2"/>
</dbReference>
<name>A0A4U6VTE1_SETVI</name>
<feature type="compositionally biased region" description="Acidic residues" evidence="1">
    <location>
        <begin position="125"/>
        <end position="134"/>
    </location>
</feature>
<accession>A0A4U6VTE1</accession>
<dbReference type="EMBL" id="CM016553">
    <property type="protein sequence ID" value="TKW32602.1"/>
    <property type="molecule type" value="Genomic_DNA"/>
</dbReference>
<evidence type="ECO:0000256" key="1">
    <source>
        <dbReference type="SAM" id="MobiDB-lite"/>
    </source>
</evidence>
<feature type="compositionally biased region" description="Low complexity" evidence="1">
    <location>
        <begin position="160"/>
        <end position="180"/>
    </location>
</feature>
<proteinExistence type="predicted"/>
<evidence type="ECO:0000313" key="3">
    <source>
        <dbReference type="Proteomes" id="UP000298652"/>
    </source>
</evidence>
<gene>
    <name evidence="2" type="ORF">SEVIR_2G178100v2</name>
</gene>
<keyword evidence="3" id="KW-1185">Reference proteome</keyword>
<reference evidence="2" key="1">
    <citation type="submission" date="2019-03" db="EMBL/GenBank/DDBJ databases">
        <title>WGS assembly of Setaria viridis.</title>
        <authorList>
            <person name="Huang P."/>
            <person name="Jenkins J."/>
            <person name="Grimwood J."/>
            <person name="Barry K."/>
            <person name="Healey A."/>
            <person name="Mamidi S."/>
            <person name="Sreedasyam A."/>
            <person name="Shu S."/>
            <person name="Feldman M."/>
            <person name="Wu J."/>
            <person name="Yu Y."/>
            <person name="Chen C."/>
            <person name="Johnson J."/>
            <person name="Rokhsar D."/>
            <person name="Baxter I."/>
            <person name="Schmutz J."/>
            <person name="Brutnell T."/>
            <person name="Kellogg E."/>
        </authorList>
    </citation>
    <scope>NUCLEOTIDE SEQUENCE [LARGE SCALE GENOMIC DNA]</scope>
</reference>
<evidence type="ECO:0000313" key="2">
    <source>
        <dbReference type="EMBL" id="TKW32602.1"/>
    </source>
</evidence>